<sequence>MGGSSSVEARPELEMLIRSLSFYSGHPPYCAINTSTAHIHALLILFRISLVHSMLVVMLLLPLSILVEVSIAAGEAGVGELWLSDLAPEGGSELQATPEESLVAAGLSGGSACERISSWTISLSPTL</sequence>
<dbReference type="Proteomes" id="UP000314294">
    <property type="component" value="Unassembled WGS sequence"/>
</dbReference>
<organism evidence="2 3">
    <name type="scientific">Liparis tanakae</name>
    <name type="common">Tanaka's snailfish</name>
    <dbReference type="NCBI Taxonomy" id="230148"/>
    <lineage>
        <taxon>Eukaryota</taxon>
        <taxon>Metazoa</taxon>
        <taxon>Chordata</taxon>
        <taxon>Craniata</taxon>
        <taxon>Vertebrata</taxon>
        <taxon>Euteleostomi</taxon>
        <taxon>Actinopterygii</taxon>
        <taxon>Neopterygii</taxon>
        <taxon>Teleostei</taxon>
        <taxon>Neoteleostei</taxon>
        <taxon>Acanthomorphata</taxon>
        <taxon>Eupercaria</taxon>
        <taxon>Perciformes</taxon>
        <taxon>Cottioidei</taxon>
        <taxon>Cottales</taxon>
        <taxon>Liparidae</taxon>
        <taxon>Liparis</taxon>
    </lineage>
</organism>
<keyword evidence="1" id="KW-0472">Membrane</keyword>
<dbReference type="EMBL" id="SRLO01000048">
    <property type="protein sequence ID" value="TNN81203.1"/>
    <property type="molecule type" value="Genomic_DNA"/>
</dbReference>
<evidence type="ECO:0000313" key="3">
    <source>
        <dbReference type="Proteomes" id="UP000314294"/>
    </source>
</evidence>
<comment type="caution">
    <text evidence="2">The sequence shown here is derived from an EMBL/GenBank/DDBJ whole genome shotgun (WGS) entry which is preliminary data.</text>
</comment>
<gene>
    <name evidence="2" type="ORF">EYF80_008537</name>
</gene>
<evidence type="ECO:0000313" key="2">
    <source>
        <dbReference type="EMBL" id="TNN81203.1"/>
    </source>
</evidence>
<keyword evidence="1" id="KW-1133">Transmembrane helix</keyword>
<keyword evidence="3" id="KW-1185">Reference proteome</keyword>
<reference evidence="2 3" key="1">
    <citation type="submission" date="2019-03" db="EMBL/GenBank/DDBJ databases">
        <title>First draft genome of Liparis tanakae, snailfish: a comprehensive survey of snailfish specific genes.</title>
        <authorList>
            <person name="Kim W."/>
            <person name="Song I."/>
            <person name="Jeong J.-H."/>
            <person name="Kim D."/>
            <person name="Kim S."/>
            <person name="Ryu S."/>
            <person name="Song J.Y."/>
            <person name="Lee S.K."/>
        </authorList>
    </citation>
    <scope>NUCLEOTIDE SEQUENCE [LARGE SCALE GENOMIC DNA]</scope>
    <source>
        <tissue evidence="2">Muscle</tissue>
    </source>
</reference>
<keyword evidence="1" id="KW-0812">Transmembrane</keyword>
<feature type="transmembrane region" description="Helical" evidence="1">
    <location>
        <begin position="37"/>
        <end position="61"/>
    </location>
</feature>
<name>A0A4Z2IVF1_9TELE</name>
<dbReference type="AlphaFoldDB" id="A0A4Z2IVF1"/>
<proteinExistence type="predicted"/>
<evidence type="ECO:0000256" key="1">
    <source>
        <dbReference type="SAM" id="Phobius"/>
    </source>
</evidence>
<protein>
    <submittedName>
        <fullName evidence="2">Uncharacterized protein</fullName>
    </submittedName>
</protein>
<accession>A0A4Z2IVF1</accession>